<dbReference type="SUPFAM" id="SSF161098">
    <property type="entry name" value="MetI-like"/>
    <property type="match status" value="1"/>
</dbReference>
<evidence type="ECO:0000256" key="5">
    <source>
        <dbReference type="ARBA" id="ARBA00022989"/>
    </source>
</evidence>
<keyword evidence="3" id="KW-1003">Cell membrane</keyword>
<accession>A0A8J7KN99</accession>
<keyword evidence="6 7" id="KW-0472">Membrane</keyword>
<protein>
    <submittedName>
        <fullName evidence="9">N-acetylglucosamine transport system permease protein</fullName>
    </submittedName>
</protein>
<feature type="transmembrane region" description="Helical" evidence="7">
    <location>
        <begin position="109"/>
        <end position="130"/>
    </location>
</feature>
<dbReference type="GO" id="GO:0055085">
    <property type="term" value="P:transmembrane transport"/>
    <property type="evidence" value="ECO:0007669"/>
    <property type="project" value="InterPro"/>
</dbReference>
<feature type="transmembrane region" description="Helical" evidence="7">
    <location>
        <begin position="150"/>
        <end position="174"/>
    </location>
</feature>
<gene>
    <name evidence="9" type="ORF">IW245_007588</name>
</gene>
<dbReference type="EMBL" id="JADOUF010000001">
    <property type="protein sequence ID" value="MBG6141394.1"/>
    <property type="molecule type" value="Genomic_DNA"/>
</dbReference>
<dbReference type="InterPro" id="IPR000515">
    <property type="entry name" value="MetI-like"/>
</dbReference>
<evidence type="ECO:0000256" key="7">
    <source>
        <dbReference type="RuleBase" id="RU363032"/>
    </source>
</evidence>
<feature type="transmembrane region" description="Helical" evidence="7">
    <location>
        <begin position="195"/>
        <end position="217"/>
    </location>
</feature>
<comment type="subcellular location">
    <subcellularLocation>
        <location evidence="1 7">Cell membrane</location>
        <topology evidence="1 7">Multi-pass membrane protein</topology>
    </subcellularLocation>
</comment>
<evidence type="ECO:0000259" key="8">
    <source>
        <dbReference type="PROSITE" id="PS50928"/>
    </source>
</evidence>
<feature type="transmembrane region" description="Helical" evidence="7">
    <location>
        <begin position="12"/>
        <end position="36"/>
    </location>
</feature>
<keyword evidence="10" id="KW-1185">Reference proteome</keyword>
<dbReference type="Pfam" id="PF00528">
    <property type="entry name" value="BPD_transp_1"/>
    <property type="match status" value="1"/>
</dbReference>
<keyword evidence="4 7" id="KW-0812">Transmembrane</keyword>
<dbReference type="PROSITE" id="PS50928">
    <property type="entry name" value="ABC_TM1"/>
    <property type="match status" value="1"/>
</dbReference>
<evidence type="ECO:0000256" key="1">
    <source>
        <dbReference type="ARBA" id="ARBA00004651"/>
    </source>
</evidence>
<evidence type="ECO:0000256" key="4">
    <source>
        <dbReference type="ARBA" id="ARBA00022692"/>
    </source>
</evidence>
<proteinExistence type="inferred from homology"/>
<name>A0A8J7KN99_9ACTN</name>
<evidence type="ECO:0000256" key="6">
    <source>
        <dbReference type="ARBA" id="ARBA00023136"/>
    </source>
</evidence>
<comment type="similarity">
    <text evidence="7">Belongs to the binding-protein-dependent transport system permease family.</text>
</comment>
<evidence type="ECO:0000313" key="9">
    <source>
        <dbReference type="EMBL" id="MBG6141394.1"/>
    </source>
</evidence>
<dbReference type="Proteomes" id="UP000622552">
    <property type="component" value="Unassembled WGS sequence"/>
</dbReference>
<feature type="domain" description="ABC transmembrane type-1" evidence="8">
    <location>
        <begin position="74"/>
        <end position="276"/>
    </location>
</feature>
<feature type="transmembrane region" description="Helical" evidence="7">
    <location>
        <begin position="73"/>
        <end position="97"/>
    </location>
</feature>
<keyword evidence="2 7" id="KW-0813">Transport</keyword>
<dbReference type="RefSeq" id="WP_197007818.1">
    <property type="nucleotide sequence ID" value="NZ_BONS01000013.1"/>
</dbReference>
<organism evidence="9 10">
    <name type="scientific">Longispora fulva</name>
    <dbReference type="NCBI Taxonomy" id="619741"/>
    <lineage>
        <taxon>Bacteria</taxon>
        <taxon>Bacillati</taxon>
        <taxon>Actinomycetota</taxon>
        <taxon>Actinomycetes</taxon>
        <taxon>Micromonosporales</taxon>
        <taxon>Micromonosporaceae</taxon>
        <taxon>Longispora</taxon>
    </lineage>
</organism>
<reference evidence="9" key="1">
    <citation type="submission" date="2020-11" db="EMBL/GenBank/DDBJ databases">
        <title>Sequencing the genomes of 1000 actinobacteria strains.</title>
        <authorList>
            <person name="Klenk H.-P."/>
        </authorList>
    </citation>
    <scope>NUCLEOTIDE SEQUENCE</scope>
    <source>
        <strain evidence="9">DSM 45356</strain>
    </source>
</reference>
<dbReference type="PANTHER" id="PTHR43744">
    <property type="entry name" value="ABC TRANSPORTER PERMEASE PROTEIN MG189-RELATED-RELATED"/>
    <property type="match status" value="1"/>
</dbReference>
<sequence>MTKKPRGKSSAFMSLGHVALAGFAVMVVLPMLWAFVSSFKNNTEIFDNAFTWPAKFRWSNWVDAWETAHIGTYFFNTVIVVFFGVAGTMLLGSMAAYVLSRYDFVGNKVIYYTIIGGLGFPVFLGFGPLFKLVQMTKDIPFIGPLLGLNSYVSLVLVYIAYSLPFTVFFLSAFFRTLPTSVAEAAMIDGCSHTRLFFRVMLPMAKPGLVGITIFNIIGQWNQYMFPTLLISDPDKWQLTQGIARISTTAGYEAKWGPLFAGICMAIIPMILMYAFFQRQIQSGLTQGAVK</sequence>
<comment type="caution">
    <text evidence="9">The sequence shown here is derived from an EMBL/GenBank/DDBJ whole genome shotgun (WGS) entry which is preliminary data.</text>
</comment>
<evidence type="ECO:0000256" key="3">
    <source>
        <dbReference type="ARBA" id="ARBA00022475"/>
    </source>
</evidence>
<dbReference type="Gene3D" id="1.10.3720.10">
    <property type="entry name" value="MetI-like"/>
    <property type="match status" value="1"/>
</dbReference>
<evidence type="ECO:0000256" key="2">
    <source>
        <dbReference type="ARBA" id="ARBA00022448"/>
    </source>
</evidence>
<dbReference type="PANTHER" id="PTHR43744:SF8">
    <property type="entry name" value="SN-GLYCEROL-3-PHOSPHATE TRANSPORT SYSTEM PERMEASE PROTEIN UGPE"/>
    <property type="match status" value="1"/>
</dbReference>
<dbReference type="CDD" id="cd06261">
    <property type="entry name" value="TM_PBP2"/>
    <property type="match status" value="1"/>
</dbReference>
<dbReference type="AlphaFoldDB" id="A0A8J7KN99"/>
<dbReference type="InterPro" id="IPR035906">
    <property type="entry name" value="MetI-like_sf"/>
</dbReference>
<feature type="transmembrane region" description="Helical" evidence="7">
    <location>
        <begin position="255"/>
        <end position="276"/>
    </location>
</feature>
<dbReference type="GO" id="GO:0005886">
    <property type="term" value="C:plasma membrane"/>
    <property type="evidence" value="ECO:0007669"/>
    <property type="project" value="UniProtKB-SubCell"/>
</dbReference>
<evidence type="ECO:0000313" key="10">
    <source>
        <dbReference type="Proteomes" id="UP000622552"/>
    </source>
</evidence>
<keyword evidence="5 7" id="KW-1133">Transmembrane helix</keyword>